<dbReference type="Pfam" id="PF05973">
    <property type="entry name" value="Gp49"/>
    <property type="match status" value="1"/>
</dbReference>
<evidence type="ECO:0000313" key="2">
    <source>
        <dbReference type="Proteomes" id="UP000252458"/>
    </source>
</evidence>
<comment type="caution">
    <text evidence="1">The sequence shown here is derived from an EMBL/GenBank/DDBJ whole genome shotgun (WGS) entry which is preliminary data.</text>
</comment>
<proteinExistence type="predicted"/>
<accession>A0A365QVA7</accession>
<keyword evidence="2" id="KW-1185">Reference proteome</keyword>
<sequence length="110" mass="12934">MKKWTILYYDERVKRDVFALPKGILAGYLRLIEAMEDHGADLRMPYSRAMGEGLFELRPRGREGIGRVFYCIRVGYELVVLHSFVKKTQETPNDELQIARRRMKEVRNNG</sequence>
<dbReference type="EMBL" id="QMFZ01000012">
    <property type="protein sequence ID" value="RBB38998.1"/>
    <property type="molecule type" value="Genomic_DNA"/>
</dbReference>
<dbReference type="AlphaFoldDB" id="A0A365QVA7"/>
<dbReference type="InterPro" id="IPR009241">
    <property type="entry name" value="HigB-like"/>
</dbReference>
<reference evidence="1 2" key="1">
    <citation type="submission" date="2018-06" db="EMBL/GenBank/DDBJ databases">
        <title>Draft genome sequence of Burkholderia reimsis strain BE51 isolated from a French agricultural soil.</title>
        <authorList>
            <person name="Esmaeel Q."/>
        </authorList>
    </citation>
    <scope>NUCLEOTIDE SEQUENCE [LARGE SCALE GENOMIC DNA]</scope>
    <source>
        <strain evidence="1 2">BE51</strain>
    </source>
</reference>
<dbReference type="Proteomes" id="UP000252458">
    <property type="component" value="Unassembled WGS sequence"/>
</dbReference>
<organism evidence="1 2">
    <name type="scientific">Burkholderia reimsis</name>
    <dbReference type="NCBI Taxonomy" id="2234132"/>
    <lineage>
        <taxon>Bacteria</taxon>
        <taxon>Pseudomonadati</taxon>
        <taxon>Pseudomonadota</taxon>
        <taxon>Betaproteobacteria</taxon>
        <taxon>Burkholderiales</taxon>
        <taxon>Burkholderiaceae</taxon>
        <taxon>Burkholderia</taxon>
    </lineage>
</organism>
<protein>
    <submittedName>
        <fullName evidence="1">Type II toxin-antitoxin system RelE/ParE family toxin</fullName>
    </submittedName>
</protein>
<gene>
    <name evidence="1" type="ORF">DPV79_15750</name>
</gene>
<evidence type="ECO:0000313" key="1">
    <source>
        <dbReference type="EMBL" id="RBB38998.1"/>
    </source>
</evidence>
<name>A0A365QVA7_9BURK</name>
<dbReference type="RefSeq" id="WP_113045951.1">
    <property type="nucleotide sequence ID" value="NZ_QMFZ01000012.1"/>
</dbReference>